<dbReference type="Proteomes" id="UP000054116">
    <property type="component" value="Unassembled WGS sequence"/>
</dbReference>
<dbReference type="GO" id="GO:0000146">
    <property type="term" value="F:microfilament motor activity"/>
    <property type="evidence" value="ECO:0007669"/>
    <property type="project" value="TreeGrafter"/>
</dbReference>
<feature type="domain" description="Myosin motor" evidence="7">
    <location>
        <begin position="1"/>
        <end position="178"/>
    </location>
</feature>
<evidence type="ECO:0000256" key="3">
    <source>
        <dbReference type="ARBA" id="ARBA00023123"/>
    </source>
</evidence>
<feature type="non-terminal residue" evidence="8">
    <location>
        <position position="178"/>
    </location>
</feature>
<dbReference type="PANTHER" id="PTHR13140">
    <property type="entry name" value="MYOSIN"/>
    <property type="match status" value="1"/>
</dbReference>
<keyword evidence="2 6" id="KW-0067">ATP-binding</keyword>
<keyword evidence="1 6" id="KW-0547">Nucleotide-binding</keyword>
<dbReference type="GO" id="GO:0005886">
    <property type="term" value="C:plasma membrane"/>
    <property type="evidence" value="ECO:0007669"/>
    <property type="project" value="TreeGrafter"/>
</dbReference>
<comment type="caution">
    <text evidence="6">Lacks conserved residue(s) required for the propagation of feature annotation.</text>
</comment>
<dbReference type="FunFam" id="3.40.850.10:FF:000018">
    <property type="entry name" value="unconventional myosin-VI isoform X1"/>
    <property type="match status" value="1"/>
</dbReference>
<feature type="binding site" evidence="6">
    <location>
        <begin position="64"/>
        <end position="71"/>
    </location>
    <ligand>
        <name>ATP</name>
        <dbReference type="ChEBI" id="CHEBI:30616"/>
    </ligand>
</feature>
<accession>A0A091LZ91</accession>
<evidence type="ECO:0000313" key="8">
    <source>
        <dbReference type="EMBL" id="KFP64868.1"/>
    </source>
</evidence>
<comment type="similarity">
    <text evidence="6">Belongs to the TRAFAC class myosin-kinesin ATPase superfamily. Myosin family.</text>
</comment>
<feature type="non-terminal residue" evidence="8">
    <location>
        <position position="1"/>
    </location>
</feature>
<evidence type="ECO:0000256" key="2">
    <source>
        <dbReference type="ARBA" id="ARBA00022840"/>
    </source>
</evidence>
<dbReference type="PROSITE" id="PS51456">
    <property type="entry name" value="MYOSIN_MOTOR"/>
    <property type="match status" value="1"/>
</dbReference>
<evidence type="ECO:0000256" key="6">
    <source>
        <dbReference type="PROSITE-ProRule" id="PRU00782"/>
    </source>
</evidence>
<dbReference type="InterPro" id="IPR001609">
    <property type="entry name" value="Myosin_head_motor_dom-like"/>
</dbReference>
<dbReference type="InterPro" id="IPR027417">
    <property type="entry name" value="P-loop_NTPase"/>
</dbReference>
<dbReference type="GO" id="GO:0042491">
    <property type="term" value="P:inner ear auditory receptor cell differentiation"/>
    <property type="evidence" value="ECO:0007669"/>
    <property type="project" value="TreeGrafter"/>
</dbReference>
<keyword evidence="4 6" id="KW-0505">Motor protein</keyword>
<dbReference type="SMART" id="SM00242">
    <property type="entry name" value="MYSc"/>
    <property type="match status" value="1"/>
</dbReference>
<name>A0A091LZ91_CARIC</name>
<sequence length="178" mass="20158">TYVANILIAVNPYFDIPKFYSSDTIKKYQGRSLGTLPPHVFAIADKAFRDMKVLKMSQSIIVSGESGAGKTENTKFVLRYLTESYGTGQDIDDRIVEANPLLEAFGNAKTVRNNNSSRFGKFVEIHFNEKNSVVGGFVSHYLLEKSRICVQGKEERNYHIFYRLCAGAPEDIREKLYL</sequence>
<dbReference type="Pfam" id="PF00063">
    <property type="entry name" value="Myosin_head"/>
    <property type="match status" value="1"/>
</dbReference>
<evidence type="ECO:0000313" key="9">
    <source>
        <dbReference type="Proteomes" id="UP000054116"/>
    </source>
</evidence>
<dbReference type="GO" id="GO:0007015">
    <property type="term" value="P:actin filament organization"/>
    <property type="evidence" value="ECO:0007669"/>
    <property type="project" value="TreeGrafter"/>
</dbReference>
<keyword evidence="3 6" id="KW-0518">Myosin</keyword>
<evidence type="ECO:0000256" key="1">
    <source>
        <dbReference type="ARBA" id="ARBA00022741"/>
    </source>
</evidence>
<dbReference type="GO" id="GO:0042472">
    <property type="term" value="P:inner ear morphogenesis"/>
    <property type="evidence" value="ECO:0007669"/>
    <property type="project" value="TreeGrafter"/>
</dbReference>
<evidence type="ECO:0000256" key="4">
    <source>
        <dbReference type="ARBA" id="ARBA00023175"/>
    </source>
</evidence>
<dbReference type="PRINTS" id="PR00193">
    <property type="entry name" value="MYOSINHEAVY"/>
</dbReference>
<dbReference type="EMBL" id="KK516342">
    <property type="protein sequence ID" value="KFP64868.1"/>
    <property type="molecule type" value="Genomic_DNA"/>
</dbReference>
<gene>
    <name evidence="8" type="ORF">N322_08838</name>
</gene>
<protein>
    <submittedName>
        <fullName evidence="8">Unconventional myosin-VI</fullName>
    </submittedName>
</protein>
<organism evidence="8 9">
    <name type="scientific">Cariama cristata</name>
    <name type="common">Red-legged seriema</name>
    <dbReference type="NCBI Taxonomy" id="54380"/>
    <lineage>
        <taxon>Eukaryota</taxon>
        <taxon>Metazoa</taxon>
        <taxon>Chordata</taxon>
        <taxon>Craniata</taxon>
        <taxon>Vertebrata</taxon>
        <taxon>Euteleostomi</taxon>
        <taxon>Archelosauria</taxon>
        <taxon>Archosauria</taxon>
        <taxon>Dinosauria</taxon>
        <taxon>Saurischia</taxon>
        <taxon>Theropoda</taxon>
        <taxon>Coelurosauria</taxon>
        <taxon>Aves</taxon>
        <taxon>Neognathae</taxon>
        <taxon>Neoaves</taxon>
        <taxon>Telluraves</taxon>
        <taxon>Australaves</taxon>
        <taxon>Cariamiformes</taxon>
        <taxon>Cariamidae</taxon>
        <taxon>Cariama</taxon>
    </lineage>
</organism>
<dbReference type="GO" id="GO:0051015">
    <property type="term" value="F:actin filament binding"/>
    <property type="evidence" value="ECO:0007669"/>
    <property type="project" value="TreeGrafter"/>
</dbReference>
<dbReference type="GO" id="GO:0030048">
    <property type="term" value="P:actin filament-based movement"/>
    <property type="evidence" value="ECO:0007669"/>
    <property type="project" value="TreeGrafter"/>
</dbReference>
<dbReference type="InterPro" id="IPR036961">
    <property type="entry name" value="Kinesin_motor_dom_sf"/>
</dbReference>
<evidence type="ECO:0000256" key="5">
    <source>
        <dbReference type="ARBA" id="ARBA00023203"/>
    </source>
</evidence>
<dbReference type="GO" id="GO:0005524">
    <property type="term" value="F:ATP binding"/>
    <property type="evidence" value="ECO:0007669"/>
    <property type="project" value="UniProtKB-UniRule"/>
</dbReference>
<dbReference type="SUPFAM" id="SSF52540">
    <property type="entry name" value="P-loop containing nucleoside triphosphate hydrolases"/>
    <property type="match status" value="1"/>
</dbReference>
<proteinExistence type="inferred from homology"/>
<dbReference type="GO" id="GO:0016459">
    <property type="term" value="C:myosin complex"/>
    <property type="evidence" value="ECO:0007669"/>
    <property type="project" value="UniProtKB-KW"/>
</dbReference>
<dbReference type="PANTHER" id="PTHR13140:SF745">
    <property type="entry name" value="UNCONVENTIONAL MYOSIN-VI"/>
    <property type="match status" value="1"/>
</dbReference>
<dbReference type="AlphaFoldDB" id="A0A091LZ91"/>
<keyword evidence="5 6" id="KW-0009">Actin-binding</keyword>
<reference evidence="8 9" key="1">
    <citation type="submission" date="2014-04" db="EMBL/GenBank/DDBJ databases">
        <title>Genome evolution of avian class.</title>
        <authorList>
            <person name="Zhang G."/>
            <person name="Li C."/>
        </authorList>
    </citation>
    <scope>NUCLEOTIDE SEQUENCE [LARGE SCALE GENOMIC DNA]</scope>
    <source>
        <strain evidence="8">BGI_N322</strain>
    </source>
</reference>
<dbReference type="GO" id="GO:0030139">
    <property type="term" value="C:endocytic vesicle"/>
    <property type="evidence" value="ECO:0007669"/>
    <property type="project" value="TreeGrafter"/>
</dbReference>
<dbReference type="Gene3D" id="3.40.850.10">
    <property type="entry name" value="Kinesin motor domain"/>
    <property type="match status" value="1"/>
</dbReference>
<evidence type="ECO:0000259" key="7">
    <source>
        <dbReference type="PROSITE" id="PS51456"/>
    </source>
</evidence>
<keyword evidence="9" id="KW-1185">Reference proteome</keyword>
<dbReference type="GO" id="GO:0001726">
    <property type="term" value="C:ruffle"/>
    <property type="evidence" value="ECO:0007669"/>
    <property type="project" value="TreeGrafter"/>
</dbReference>